<sequence>MEKNDLKQKKHKNHWVSHIDLILLSAIMVFPILWWFFATFKPLNELGSRNFLPVNWTLSNYIKGWQMTNSLTFGRLFLNTMFIVSINVVGAVTSGSLVAFAFGRMEFKFKNFWFSVVMMTLMLPSQVTVVSQYIMYNKLHLVNTYVPLILPYCLGGGAFFIFLLIQFIRGIPRELDESAKCDGASTFCIYSQIILPLLKAPLTTVAIYAFIWSWDDFYSQMLYLSTPAKFTVGLGLRMLVDQWEIKWGELFAMSLLSIIPSLILFFTRQKDFIEGVAASGIKG</sequence>
<dbReference type="EMBL" id="ADLK01000044">
    <property type="protein sequence ID" value="KMW13521.1"/>
    <property type="molecule type" value="Genomic_DNA"/>
</dbReference>
<dbReference type="InterPro" id="IPR035906">
    <property type="entry name" value="MetI-like_sf"/>
</dbReference>
<comment type="similarity">
    <text evidence="7">Belongs to the binding-protein-dependent transport system permease family.</text>
</comment>
<dbReference type="PANTHER" id="PTHR43744">
    <property type="entry name" value="ABC TRANSPORTER PERMEASE PROTEIN MG189-RELATED-RELATED"/>
    <property type="match status" value="1"/>
</dbReference>
<dbReference type="Gene3D" id="1.10.3720.10">
    <property type="entry name" value="MetI-like"/>
    <property type="match status" value="1"/>
</dbReference>
<dbReference type="CDD" id="cd06261">
    <property type="entry name" value="TM_PBP2"/>
    <property type="match status" value="1"/>
</dbReference>
<evidence type="ECO:0000256" key="5">
    <source>
        <dbReference type="ARBA" id="ARBA00022989"/>
    </source>
</evidence>
<keyword evidence="5 7" id="KW-1133">Transmembrane helix</keyword>
<proteinExistence type="inferred from homology"/>
<evidence type="ECO:0000256" key="4">
    <source>
        <dbReference type="ARBA" id="ARBA00022692"/>
    </source>
</evidence>
<dbReference type="InterPro" id="IPR000515">
    <property type="entry name" value="MetI-like"/>
</dbReference>
<dbReference type="GO" id="GO:0005886">
    <property type="term" value="C:plasma membrane"/>
    <property type="evidence" value="ECO:0007669"/>
    <property type="project" value="UniProtKB-SubCell"/>
</dbReference>
<dbReference type="GeneID" id="93166774"/>
<feature type="transmembrane region" description="Helical" evidence="7">
    <location>
        <begin position="148"/>
        <end position="168"/>
    </location>
</feature>
<keyword evidence="6 7" id="KW-0472">Membrane</keyword>
<feature type="transmembrane region" description="Helical" evidence="7">
    <location>
        <begin position="21"/>
        <end position="40"/>
    </location>
</feature>
<evidence type="ECO:0000256" key="7">
    <source>
        <dbReference type="RuleBase" id="RU363032"/>
    </source>
</evidence>
<feature type="transmembrane region" description="Helical" evidence="7">
    <location>
        <begin position="189"/>
        <end position="211"/>
    </location>
</feature>
<dbReference type="PATRIC" id="fig|742734.4.peg.5441"/>
<keyword evidence="4 7" id="KW-0812">Transmembrane</keyword>
<reference evidence="9 10" key="1">
    <citation type="submission" date="2011-04" db="EMBL/GenBank/DDBJ databases">
        <title>The Genome Sequence of Clostridium citroniae WAL-19142.</title>
        <authorList>
            <consortium name="The Broad Institute Genome Sequencing Platform"/>
            <person name="Earl A."/>
            <person name="Ward D."/>
            <person name="Feldgarden M."/>
            <person name="Gevers D."/>
            <person name="Warren Y.A."/>
            <person name="Tyrrell K.L."/>
            <person name="Citron D.M."/>
            <person name="Goldstein E.J."/>
            <person name="Daigneault M."/>
            <person name="Allen-Vercoe E."/>
            <person name="Young S.K."/>
            <person name="Zeng Q."/>
            <person name="Gargeya S."/>
            <person name="Fitzgerald M."/>
            <person name="Haas B."/>
            <person name="Abouelleil A."/>
            <person name="Alvarado L."/>
            <person name="Arachchi H.M."/>
            <person name="Berlin A."/>
            <person name="Brown A."/>
            <person name="Chapman S.B."/>
            <person name="Chen Z."/>
            <person name="Dunbar C."/>
            <person name="Freedman E."/>
            <person name="Gearin G."/>
            <person name="Gellesch M."/>
            <person name="Goldberg J."/>
            <person name="Griggs A."/>
            <person name="Gujja S."/>
            <person name="Heilman E.R."/>
            <person name="Heiman D."/>
            <person name="Howarth C."/>
            <person name="Larson L."/>
            <person name="Lui A."/>
            <person name="MacDonald P.J."/>
            <person name="Mehta T."/>
            <person name="Montmayeur A."/>
            <person name="Murphy C."/>
            <person name="Neiman D."/>
            <person name="Pearson M."/>
            <person name="Priest M."/>
            <person name="Roberts A."/>
            <person name="Saif S."/>
            <person name="Shea T."/>
            <person name="Shenoy N."/>
            <person name="Sisk P."/>
            <person name="Stolte C."/>
            <person name="Sykes S."/>
            <person name="White J."/>
            <person name="Yandava C."/>
            <person name="Wortman J."/>
            <person name="Nusbaum C."/>
            <person name="Birren B."/>
        </authorList>
    </citation>
    <scope>NUCLEOTIDE SEQUENCE [LARGE SCALE GENOMIC DNA]</scope>
    <source>
        <strain evidence="9 10">WAL-19142</strain>
    </source>
</reference>
<keyword evidence="2 7" id="KW-0813">Transport</keyword>
<name>A0A0J9BN57_9FIRM</name>
<accession>A0A0J9BN57</accession>
<organism evidence="9 10">
    <name type="scientific">[Clostridium] citroniae WAL-19142</name>
    <dbReference type="NCBI Taxonomy" id="742734"/>
    <lineage>
        <taxon>Bacteria</taxon>
        <taxon>Bacillati</taxon>
        <taxon>Bacillota</taxon>
        <taxon>Clostridia</taxon>
        <taxon>Lachnospirales</taxon>
        <taxon>Lachnospiraceae</taxon>
        <taxon>Enterocloster</taxon>
    </lineage>
</organism>
<dbReference type="AlphaFoldDB" id="A0A0J9BN57"/>
<comment type="subcellular location">
    <subcellularLocation>
        <location evidence="1 7">Cell membrane</location>
        <topology evidence="1 7">Multi-pass membrane protein</topology>
    </subcellularLocation>
</comment>
<feature type="domain" description="ABC transmembrane type-1" evidence="8">
    <location>
        <begin position="77"/>
        <end position="268"/>
    </location>
</feature>
<evidence type="ECO:0000313" key="10">
    <source>
        <dbReference type="Proteomes" id="UP000037392"/>
    </source>
</evidence>
<dbReference type="PROSITE" id="PS50928">
    <property type="entry name" value="ABC_TM1"/>
    <property type="match status" value="1"/>
</dbReference>
<protein>
    <recommendedName>
        <fullName evidence="8">ABC transmembrane type-1 domain-containing protein</fullName>
    </recommendedName>
</protein>
<evidence type="ECO:0000256" key="3">
    <source>
        <dbReference type="ARBA" id="ARBA00022475"/>
    </source>
</evidence>
<dbReference type="Proteomes" id="UP000037392">
    <property type="component" value="Unassembled WGS sequence"/>
</dbReference>
<evidence type="ECO:0000256" key="1">
    <source>
        <dbReference type="ARBA" id="ARBA00004651"/>
    </source>
</evidence>
<dbReference type="GO" id="GO:0055085">
    <property type="term" value="P:transmembrane transport"/>
    <property type="evidence" value="ECO:0007669"/>
    <property type="project" value="InterPro"/>
</dbReference>
<keyword evidence="3" id="KW-1003">Cell membrane</keyword>
<feature type="transmembrane region" description="Helical" evidence="7">
    <location>
        <begin position="112"/>
        <end position="136"/>
    </location>
</feature>
<feature type="transmembrane region" description="Helical" evidence="7">
    <location>
        <begin position="247"/>
        <end position="266"/>
    </location>
</feature>
<gene>
    <name evidence="9" type="ORF">HMPREF9470_05084</name>
</gene>
<evidence type="ECO:0000313" key="9">
    <source>
        <dbReference type="EMBL" id="KMW13521.1"/>
    </source>
</evidence>
<dbReference type="SUPFAM" id="SSF161098">
    <property type="entry name" value="MetI-like"/>
    <property type="match status" value="1"/>
</dbReference>
<evidence type="ECO:0000256" key="6">
    <source>
        <dbReference type="ARBA" id="ARBA00023136"/>
    </source>
</evidence>
<evidence type="ECO:0000259" key="8">
    <source>
        <dbReference type="PROSITE" id="PS50928"/>
    </source>
</evidence>
<dbReference type="Pfam" id="PF00528">
    <property type="entry name" value="BPD_transp_1"/>
    <property type="match status" value="1"/>
</dbReference>
<evidence type="ECO:0000256" key="2">
    <source>
        <dbReference type="ARBA" id="ARBA00022448"/>
    </source>
</evidence>
<dbReference type="PANTHER" id="PTHR43744:SF6">
    <property type="entry name" value="ABC TRANSPORTER PERMEASE PROTEIN YESQ-RELATED"/>
    <property type="match status" value="1"/>
</dbReference>
<dbReference type="RefSeq" id="WP_007868645.1">
    <property type="nucleotide sequence ID" value="NZ_KQ235884.1"/>
</dbReference>
<feature type="transmembrane region" description="Helical" evidence="7">
    <location>
        <begin position="76"/>
        <end position="100"/>
    </location>
</feature>
<comment type="caution">
    <text evidence="9">The sequence shown here is derived from an EMBL/GenBank/DDBJ whole genome shotgun (WGS) entry which is preliminary data.</text>
</comment>